<organism evidence="2 3">
    <name type="scientific">Fraxinus pennsylvanica</name>
    <dbReference type="NCBI Taxonomy" id="56036"/>
    <lineage>
        <taxon>Eukaryota</taxon>
        <taxon>Viridiplantae</taxon>
        <taxon>Streptophyta</taxon>
        <taxon>Embryophyta</taxon>
        <taxon>Tracheophyta</taxon>
        <taxon>Spermatophyta</taxon>
        <taxon>Magnoliopsida</taxon>
        <taxon>eudicotyledons</taxon>
        <taxon>Gunneridae</taxon>
        <taxon>Pentapetalae</taxon>
        <taxon>asterids</taxon>
        <taxon>lamiids</taxon>
        <taxon>Lamiales</taxon>
        <taxon>Oleaceae</taxon>
        <taxon>Oleeae</taxon>
        <taxon>Fraxinus</taxon>
    </lineage>
</organism>
<accession>A0AAD2DZG6</accession>
<name>A0AAD2DZG6_9LAMI</name>
<dbReference type="Proteomes" id="UP000834106">
    <property type="component" value="Chromosome 10"/>
</dbReference>
<feature type="transmembrane region" description="Helical" evidence="1">
    <location>
        <begin position="63"/>
        <end position="84"/>
    </location>
</feature>
<keyword evidence="1" id="KW-0472">Membrane</keyword>
<evidence type="ECO:0000313" key="2">
    <source>
        <dbReference type="EMBL" id="CAI9769060.1"/>
    </source>
</evidence>
<keyword evidence="1" id="KW-0812">Transmembrane</keyword>
<keyword evidence="3" id="KW-1185">Reference proteome</keyword>
<keyword evidence="1" id="KW-1133">Transmembrane helix</keyword>
<evidence type="ECO:0000313" key="3">
    <source>
        <dbReference type="Proteomes" id="UP000834106"/>
    </source>
</evidence>
<reference evidence="2" key="1">
    <citation type="submission" date="2023-05" db="EMBL/GenBank/DDBJ databases">
        <authorList>
            <person name="Huff M."/>
        </authorList>
    </citation>
    <scope>NUCLEOTIDE SEQUENCE</scope>
</reference>
<feature type="transmembrane region" description="Helical" evidence="1">
    <location>
        <begin position="104"/>
        <end position="123"/>
    </location>
</feature>
<dbReference type="PANTHER" id="PTHR33306:SF40">
    <property type="entry name" value="EXPRESSED PROTEIN"/>
    <property type="match status" value="1"/>
</dbReference>
<feature type="transmembrane region" description="Helical" evidence="1">
    <location>
        <begin position="20"/>
        <end position="42"/>
    </location>
</feature>
<dbReference type="AlphaFoldDB" id="A0AAD2DZG6"/>
<dbReference type="EMBL" id="OU503045">
    <property type="protein sequence ID" value="CAI9769060.1"/>
    <property type="molecule type" value="Genomic_DNA"/>
</dbReference>
<dbReference type="PANTHER" id="PTHR33306">
    <property type="entry name" value="EXPRESSED PROTEIN-RELATED-RELATED"/>
    <property type="match status" value="1"/>
</dbReference>
<evidence type="ECO:0000256" key="1">
    <source>
        <dbReference type="SAM" id="Phobius"/>
    </source>
</evidence>
<gene>
    <name evidence="2" type="ORF">FPE_LOCUS17230</name>
</gene>
<proteinExistence type="predicted"/>
<protein>
    <submittedName>
        <fullName evidence="2">Uncharacterized protein</fullName>
    </submittedName>
</protein>
<sequence length="135" mass="15735">MDRVYIRKSPEWKQGWTTQSLGSISAPPLPLLGIFAVFMFWLSLSQYKSYKDQMYNAAISFKLFLYLVPVFLIFFMRSSLTSSLPNFWSSQPRNVRHEWARGMAGFPWGVAVLVVLLLVLVSYQSSFRSHWFHLS</sequence>